<dbReference type="Proteomes" id="UP000053257">
    <property type="component" value="Unassembled WGS sequence"/>
</dbReference>
<keyword evidence="2" id="KW-1185">Reference proteome</keyword>
<evidence type="ECO:0000313" key="1">
    <source>
        <dbReference type="EMBL" id="KIP01689.1"/>
    </source>
</evidence>
<gene>
    <name evidence="1" type="ORF">PHLGIDRAFT_123131</name>
</gene>
<sequence>MAATTSLVDKDGQLADWLKKLAKVFQDQFMPGNPKAVDQIIVNDMPQLEEWSFPSILWWHPSWKGKKWIQAALQKA</sequence>
<proteinExistence type="predicted"/>
<dbReference type="EMBL" id="KN840747">
    <property type="protein sequence ID" value="KIP01689.1"/>
    <property type="molecule type" value="Genomic_DNA"/>
</dbReference>
<reference evidence="1 2" key="1">
    <citation type="journal article" date="2014" name="PLoS Genet.">
        <title>Analysis of the Phlebiopsis gigantea genome, transcriptome and secretome provides insight into its pioneer colonization strategies of wood.</title>
        <authorList>
            <person name="Hori C."/>
            <person name="Ishida T."/>
            <person name="Igarashi K."/>
            <person name="Samejima M."/>
            <person name="Suzuki H."/>
            <person name="Master E."/>
            <person name="Ferreira P."/>
            <person name="Ruiz-Duenas F.J."/>
            <person name="Held B."/>
            <person name="Canessa P."/>
            <person name="Larrondo L.F."/>
            <person name="Schmoll M."/>
            <person name="Druzhinina I.S."/>
            <person name="Kubicek C.P."/>
            <person name="Gaskell J.A."/>
            <person name="Kersten P."/>
            <person name="St John F."/>
            <person name="Glasner J."/>
            <person name="Sabat G."/>
            <person name="Splinter BonDurant S."/>
            <person name="Syed K."/>
            <person name="Yadav J."/>
            <person name="Mgbeahuruike A.C."/>
            <person name="Kovalchuk A."/>
            <person name="Asiegbu F.O."/>
            <person name="Lackner G."/>
            <person name="Hoffmeister D."/>
            <person name="Rencoret J."/>
            <person name="Gutierrez A."/>
            <person name="Sun H."/>
            <person name="Lindquist E."/>
            <person name="Barry K."/>
            <person name="Riley R."/>
            <person name="Grigoriev I.V."/>
            <person name="Henrissat B."/>
            <person name="Kues U."/>
            <person name="Berka R.M."/>
            <person name="Martinez A.T."/>
            <person name="Covert S.F."/>
            <person name="Blanchette R.A."/>
            <person name="Cullen D."/>
        </authorList>
    </citation>
    <scope>NUCLEOTIDE SEQUENCE [LARGE SCALE GENOMIC DNA]</scope>
    <source>
        <strain evidence="1 2">11061_1 CR5-6</strain>
    </source>
</reference>
<accession>A0A0C3NB12</accession>
<evidence type="ECO:0000313" key="2">
    <source>
        <dbReference type="Proteomes" id="UP000053257"/>
    </source>
</evidence>
<name>A0A0C3NB12_PHLG1</name>
<protein>
    <submittedName>
        <fullName evidence="1">Uncharacterized protein</fullName>
    </submittedName>
</protein>
<organism evidence="1 2">
    <name type="scientific">Phlebiopsis gigantea (strain 11061_1 CR5-6)</name>
    <name type="common">White-rot fungus</name>
    <name type="synonym">Peniophora gigantea</name>
    <dbReference type="NCBI Taxonomy" id="745531"/>
    <lineage>
        <taxon>Eukaryota</taxon>
        <taxon>Fungi</taxon>
        <taxon>Dikarya</taxon>
        <taxon>Basidiomycota</taxon>
        <taxon>Agaricomycotina</taxon>
        <taxon>Agaricomycetes</taxon>
        <taxon>Polyporales</taxon>
        <taxon>Phanerochaetaceae</taxon>
        <taxon>Phlebiopsis</taxon>
    </lineage>
</organism>
<dbReference type="AlphaFoldDB" id="A0A0C3NB12"/>
<dbReference type="HOGENOM" id="CLU_2655328_0_0_1"/>